<dbReference type="Proteomes" id="UP001500795">
    <property type="component" value="Unassembled WGS sequence"/>
</dbReference>
<dbReference type="RefSeq" id="WP_344957640.1">
    <property type="nucleotide sequence ID" value="NZ_BAABCX010000002.1"/>
</dbReference>
<dbReference type="Pfam" id="PF11174">
    <property type="entry name" value="DUF2970"/>
    <property type="match status" value="1"/>
</dbReference>
<evidence type="ECO:0000256" key="1">
    <source>
        <dbReference type="SAM" id="Phobius"/>
    </source>
</evidence>
<accession>A0ABP6VW78</accession>
<comment type="caution">
    <text evidence="2">The sequence shown here is derived from an EMBL/GenBank/DDBJ whole genome shotgun (WGS) entry which is preliminary data.</text>
</comment>
<gene>
    <name evidence="2" type="ORF">GCM10022394_20790</name>
</gene>
<keyword evidence="1" id="KW-1133">Transmembrane helix</keyword>
<reference evidence="3" key="1">
    <citation type="journal article" date="2019" name="Int. J. Syst. Evol. Microbiol.">
        <title>The Global Catalogue of Microorganisms (GCM) 10K type strain sequencing project: providing services to taxonomists for standard genome sequencing and annotation.</title>
        <authorList>
            <consortium name="The Broad Institute Genomics Platform"/>
            <consortium name="The Broad Institute Genome Sequencing Center for Infectious Disease"/>
            <person name="Wu L."/>
            <person name="Ma J."/>
        </authorList>
    </citation>
    <scope>NUCLEOTIDE SEQUENCE [LARGE SCALE GENOMIC DNA]</scope>
    <source>
        <strain evidence="3">JCM 17110</strain>
    </source>
</reference>
<evidence type="ECO:0000313" key="3">
    <source>
        <dbReference type="Proteomes" id="UP001500795"/>
    </source>
</evidence>
<dbReference type="EMBL" id="BAABCX010000002">
    <property type="protein sequence ID" value="GAA3540820.1"/>
    <property type="molecule type" value="Genomic_DNA"/>
</dbReference>
<evidence type="ECO:0000313" key="2">
    <source>
        <dbReference type="EMBL" id="GAA3540820.1"/>
    </source>
</evidence>
<dbReference type="InterPro" id="IPR021344">
    <property type="entry name" value="DUF2970"/>
</dbReference>
<evidence type="ECO:0008006" key="4">
    <source>
        <dbReference type="Google" id="ProtNLM"/>
    </source>
</evidence>
<keyword evidence="3" id="KW-1185">Reference proteome</keyword>
<name>A0ABP6VW78_9GAMM</name>
<keyword evidence="1" id="KW-0812">Transmembrane</keyword>
<proteinExistence type="predicted"/>
<protein>
    <recommendedName>
        <fullName evidence="4">DUF2970 domain-containing protein</fullName>
    </recommendedName>
</protein>
<feature type="transmembrane region" description="Helical" evidence="1">
    <location>
        <begin position="35"/>
        <end position="57"/>
    </location>
</feature>
<sequence length="59" mass="6545">MNWRQALQAVAAALFGVQSEQNRRLQFRGSPWPYILIGTAAIGLLVMGLLALVHWVVPD</sequence>
<keyword evidence="1" id="KW-0472">Membrane</keyword>
<organism evidence="2 3">
    <name type="scientific">Zobellella aerophila</name>
    <dbReference type="NCBI Taxonomy" id="870480"/>
    <lineage>
        <taxon>Bacteria</taxon>
        <taxon>Pseudomonadati</taxon>
        <taxon>Pseudomonadota</taxon>
        <taxon>Gammaproteobacteria</taxon>
        <taxon>Aeromonadales</taxon>
        <taxon>Aeromonadaceae</taxon>
        <taxon>Zobellella</taxon>
    </lineage>
</organism>